<dbReference type="EMBL" id="WHJH01000081">
    <property type="protein sequence ID" value="NHZ93614.1"/>
    <property type="molecule type" value="Genomic_DNA"/>
</dbReference>
<evidence type="ECO:0000313" key="3">
    <source>
        <dbReference type="Proteomes" id="UP000609726"/>
    </source>
</evidence>
<protein>
    <recommendedName>
        <fullName evidence="4">Lipoprotein</fullName>
    </recommendedName>
</protein>
<evidence type="ECO:0000256" key="1">
    <source>
        <dbReference type="SAM" id="SignalP"/>
    </source>
</evidence>
<keyword evidence="3" id="KW-1185">Reference proteome</keyword>
<name>A0ABX0P3E6_9BURK</name>
<proteinExistence type="predicted"/>
<reference evidence="2 3" key="1">
    <citation type="submission" date="2019-10" db="EMBL/GenBank/DDBJ databases">
        <title>Taxonomy of Antarctic Massilia spp.: description of Massilia rubra sp. nov., Massilia aquatica sp. nov., Massilia mucilaginosa sp. nov., Massilia frigida sp. nov. isolated from streams, lakes and regoliths.</title>
        <authorList>
            <person name="Holochova P."/>
            <person name="Sedlacek I."/>
            <person name="Kralova S."/>
            <person name="Maslanova I."/>
            <person name="Busse H.-J."/>
            <person name="Stankova E."/>
            <person name="Vrbovska V."/>
            <person name="Kovarovic V."/>
            <person name="Bartak M."/>
            <person name="Svec P."/>
            <person name="Pantucek R."/>
        </authorList>
    </citation>
    <scope>NUCLEOTIDE SEQUENCE [LARGE SCALE GENOMIC DNA]</scope>
    <source>
        <strain evidence="2 3">CCM 8733</strain>
    </source>
</reference>
<comment type="caution">
    <text evidence="2">The sequence shown here is derived from an EMBL/GenBank/DDBJ whole genome shotgun (WGS) entry which is preliminary data.</text>
</comment>
<organism evidence="2 3">
    <name type="scientific">Massilia mucilaginosa</name>
    <dbReference type="NCBI Taxonomy" id="2609282"/>
    <lineage>
        <taxon>Bacteria</taxon>
        <taxon>Pseudomonadati</taxon>
        <taxon>Pseudomonadota</taxon>
        <taxon>Betaproteobacteria</taxon>
        <taxon>Burkholderiales</taxon>
        <taxon>Oxalobacteraceae</taxon>
        <taxon>Telluria group</taxon>
        <taxon>Massilia</taxon>
    </lineage>
</organism>
<feature type="signal peptide" evidence="1">
    <location>
        <begin position="1"/>
        <end position="17"/>
    </location>
</feature>
<dbReference type="RefSeq" id="WP_166882298.1">
    <property type="nucleotide sequence ID" value="NZ_WHJH01000081.1"/>
</dbReference>
<evidence type="ECO:0008006" key="4">
    <source>
        <dbReference type="Google" id="ProtNLM"/>
    </source>
</evidence>
<feature type="chain" id="PRO_5046521484" description="Lipoprotein" evidence="1">
    <location>
        <begin position="18"/>
        <end position="192"/>
    </location>
</feature>
<gene>
    <name evidence="2" type="ORF">F2P45_32140</name>
</gene>
<accession>A0ABX0P3E6</accession>
<keyword evidence="1" id="KW-0732">Signal</keyword>
<evidence type="ECO:0000313" key="2">
    <source>
        <dbReference type="EMBL" id="NHZ93614.1"/>
    </source>
</evidence>
<sequence length="192" mass="20229">MTSIFRLSSLVAAGVLAVQLVGCAPMTMSAPAPSMDNTVKLRNPAFDKVAVGSFSLDASKNASLDKSHSIRASGVVAPGGSFAQYLGETLKVELLSAGLLDANAATVITGTLTQTEVDASIGTGKGVLAARFVVTRAAQVRYERELKVESTWDSSFVGATAIPAAAREYELQYRKLVSNLLDDEKFRQAISK</sequence>
<dbReference type="Proteomes" id="UP000609726">
    <property type="component" value="Unassembled WGS sequence"/>
</dbReference>